<proteinExistence type="predicted"/>
<keyword evidence="2" id="KW-0472">Membrane</keyword>
<sequence length="316" mass="35009">MAEKKIQENPLPEDSQPEPGDKPKDAPKQVPKTVVAVPVPPHPTSRFSIPSLTKTPPNELYRKLLPAILFVLTFVTVMTMLLIYMDTVALGAQQFRLNMSRDYELARIPAESATLVAYVRQLHLAPRPPKNPPPEPTITDRVEVLDRLYGEIYNGTFVEFLPRGGREPTTAYLEMMRGWKGVVVRAAPRDFLALRGAASALHACLSPTTHPREVSYQEPESSGVTFSSRVLCLPLYTVLLAADATQAHYVLLGGDAAPAALAHLPFHESAVRLQVIEYRSTDPSARNKTTELLLTKNYTIAAEFRDGVMFALKRTP</sequence>
<dbReference type="GO" id="GO:0006888">
    <property type="term" value="P:endoplasmic reticulum to Golgi vesicle-mediated transport"/>
    <property type="evidence" value="ECO:0007669"/>
    <property type="project" value="TreeGrafter"/>
</dbReference>
<dbReference type="GO" id="GO:0031902">
    <property type="term" value="C:late endosome membrane"/>
    <property type="evidence" value="ECO:0007669"/>
    <property type="project" value="TreeGrafter"/>
</dbReference>
<keyword evidence="4" id="KW-1185">Reference proteome</keyword>
<dbReference type="GO" id="GO:0005794">
    <property type="term" value="C:Golgi apparatus"/>
    <property type="evidence" value="ECO:0007669"/>
    <property type="project" value="TreeGrafter"/>
</dbReference>
<evidence type="ECO:0000256" key="1">
    <source>
        <dbReference type="SAM" id="MobiDB-lite"/>
    </source>
</evidence>
<dbReference type="GO" id="GO:0005886">
    <property type="term" value="C:plasma membrane"/>
    <property type="evidence" value="ECO:0007669"/>
    <property type="project" value="TreeGrafter"/>
</dbReference>
<dbReference type="Proteomes" id="UP001497472">
    <property type="component" value="Unassembled WGS sequence"/>
</dbReference>
<gene>
    <name evidence="3" type="ORF">LNINA_LOCUS914</name>
</gene>
<feature type="transmembrane region" description="Helical" evidence="2">
    <location>
        <begin position="64"/>
        <end position="85"/>
    </location>
</feature>
<dbReference type="AlphaFoldDB" id="A0AAV1IWX4"/>
<keyword evidence="2" id="KW-1133">Transmembrane helix</keyword>
<reference evidence="3 4" key="1">
    <citation type="submission" date="2023-11" db="EMBL/GenBank/DDBJ databases">
        <authorList>
            <person name="Okamura Y."/>
        </authorList>
    </citation>
    <scope>NUCLEOTIDE SEQUENCE [LARGE SCALE GENOMIC DNA]</scope>
</reference>
<keyword evidence="2" id="KW-0812">Transmembrane</keyword>
<dbReference type="GO" id="GO:0005789">
    <property type="term" value="C:endoplasmic reticulum membrane"/>
    <property type="evidence" value="ECO:0007669"/>
    <property type="project" value="TreeGrafter"/>
</dbReference>
<dbReference type="InterPro" id="IPR053202">
    <property type="entry name" value="EGF_Rcpt_Signaling_Reg"/>
</dbReference>
<comment type="caution">
    <text evidence="3">The sequence shown here is derived from an EMBL/GenBank/DDBJ whole genome shotgun (WGS) entry which is preliminary data.</text>
</comment>
<organism evidence="3 4">
    <name type="scientific">Leptosia nina</name>
    <dbReference type="NCBI Taxonomy" id="320188"/>
    <lineage>
        <taxon>Eukaryota</taxon>
        <taxon>Metazoa</taxon>
        <taxon>Ecdysozoa</taxon>
        <taxon>Arthropoda</taxon>
        <taxon>Hexapoda</taxon>
        <taxon>Insecta</taxon>
        <taxon>Pterygota</taxon>
        <taxon>Neoptera</taxon>
        <taxon>Endopterygota</taxon>
        <taxon>Lepidoptera</taxon>
        <taxon>Glossata</taxon>
        <taxon>Ditrysia</taxon>
        <taxon>Papilionoidea</taxon>
        <taxon>Pieridae</taxon>
        <taxon>Pierinae</taxon>
        <taxon>Leptosia</taxon>
    </lineage>
</organism>
<accession>A0AAV1IWX4</accession>
<feature type="compositionally biased region" description="Low complexity" evidence="1">
    <location>
        <begin position="28"/>
        <end position="37"/>
    </location>
</feature>
<feature type="region of interest" description="Disordered" evidence="1">
    <location>
        <begin position="1"/>
        <end position="50"/>
    </location>
</feature>
<dbReference type="PANTHER" id="PTHR34009:SF2">
    <property type="entry name" value="PROTEIN STAR"/>
    <property type="match status" value="1"/>
</dbReference>
<dbReference type="GO" id="GO:0016197">
    <property type="term" value="P:endosomal transport"/>
    <property type="evidence" value="ECO:0007669"/>
    <property type="project" value="TreeGrafter"/>
</dbReference>
<evidence type="ECO:0008006" key="5">
    <source>
        <dbReference type="Google" id="ProtNLM"/>
    </source>
</evidence>
<dbReference type="EMBL" id="CAVLEF010000002">
    <property type="protein sequence ID" value="CAK1540894.1"/>
    <property type="molecule type" value="Genomic_DNA"/>
</dbReference>
<evidence type="ECO:0000256" key="2">
    <source>
        <dbReference type="SAM" id="Phobius"/>
    </source>
</evidence>
<evidence type="ECO:0000313" key="3">
    <source>
        <dbReference type="EMBL" id="CAK1540894.1"/>
    </source>
</evidence>
<evidence type="ECO:0000313" key="4">
    <source>
        <dbReference type="Proteomes" id="UP001497472"/>
    </source>
</evidence>
<dbReference type="PANTHER" id="PTHR34009">
    <property type="entry name" value="PROTEIN STAR"/>
    <property type="match status" value="1"/>
</dbReference>
<protein>
    <recommendedName>
        <fullName evidence="5">Protein Star</fullName>
    </recommendedName>
</protein>
<name>A0AAV1IWX4_9NEOP</name>